<dbReference type="InParanoid" id="A0A168SV30"/>
<dbReference type="SMART" id="SM00320">
    <property type="entry name" value="WD40"/>
    <property type="match status" value="4"/>
</dbReference>
<feature type="compositionally biased region" description="Polar residues" evidence="4">
    <location>
        <begin position="145"/>
        <end position="181"/>
    </location>
</feature>
<keyword evidence="1 3" id="KW-0853">WD repeat</keyword>
<evidence type="ECO:0000256" key="3">
    <source>
        <dbReference type="PROSITE-ProRule" id="PRU00221"/>
    </source>
</evidence>
<dbReference type="GO" id="GO:0005634">
    <property type="term" value="C:nucleus"/>
    <property type="evidence" value="ECO:0007669"/>
    <property type="project" value="TreeGrafter"/>
</dbReference>
<dbReference type="Pfam" id="PF00400">
    <property type="entry name" value="WD40"/>
    <property type="match status" value="3"/>
</dbReference>
<sequence length="680" mass="75594">MGDKSTVHPSSFLTRRHSAGDTDSVGTARLPVYPASNSEFTCPGFMSPEGTYHMAHQIFFRSLTPYYNVGTSVSMVSIKYKESTNSNIDRYATALPTNDAALYPKSSTTSSQVLGDSIPPSFQLQKSNTIPLSPGYADPPLSPSAYLSPTQQATPSLPHITRSQTESSAITLGKQQPYSQQSMSTSLSSSMTSYSSMGGGTASSPRKPKTNITKTNSSFVQRIITNDQLAKILVARTSDDTNLFYNCGSNFVWMDASCRPMEPLSRIIFARAYPTSHDVNLLTRGSDHLDIIIGFTSGDIVWFDPLCNKYGRINKGGLMNSSSITMIRWLQGSENLLMAAFHDGSVMIFDKEKEDESFNPNDLATESPPRPSHPPNASSTSPESHWHFHQQKYASPQHPLQDKTSPNRPRVPKQTFKVSKSSPKVSAKYNPVSHWKLSNQSITAFAFSPDCQHVAVVGLDGYLRVINYVNEKLYDVYESYYGGLLCVAWSPDGKYILTGGQDDLVTIWAFREQRVMARCQGHSSWVTSVAFDPWRCDERVYRFASVGEDAKLILWDFSVPALHRPKTLTTGLTGIPVHPNPRPHLIQTYNTTLSALSSFPEHAVYRQATESFTKTRLAIVEATENVDEIETKIGCGQIEQVILQAEDELRLVGKMGEWKPWEQLETPIPEGQWKYPGNKE</sequence>
<evidence type="ECO:0000313" key="6">
    <source>
        <dbReference type="Proteomes" id="UP000078561"/>
    </source>
</evidence>
<feature type="region of interest" description="Disordered" evidence="4">
    <location>
        <begin position="357"/>
        <end position="421"/>
    </location>
</feature>
<feature type="compositionally biased region" description="Low complexity" evidence="4">
    <location>
        <begin position="182"/>
        <end position="196"/>
    </location>
</feature>
<gene>
    <name evidence="5" type="primary">ABSGL_14655.1 scaffold 14706</name>
</gene>
<evidence type="ECO:0000256" key="2">
    <source>
        <dbReference type="ARBA" id="ARBA00022737"/>
    </source>
</evidence>
<dbReference type="SUPFAM" id="SSF50978">
    <property type="entry name" value="WD40 repeat-like"/>
    <property type="match status" value="1"/>
</dbReference>
<dbReference type="GO" id="GO:0051286">
    <property type="term" value="C:cell tip"/>
    <property type="evidence" value="ECO:0007669"/>
    <property type="project" value="TreeGrafter"/>
</dbReference>
<name>A0A168SV30_ABSGL</name>
<dbReference type="InterPro" id="IPR051362">
    <property type="entry name" value="WD_repeat_creC_regulators"/>
</dbReference>
<dbReference type="GO" id="GO:0032153">
    <property type="term" value="C:cell division site"/>
    <property type="evidence" value="ECO:0007669"/>
    <property type="project" value="TreeGrafter"/>
</dbReference>
<accession>A0A168SV30</accession>
<dbReference type="PROSITE" id="PS50082">
    <property type="entry name" value="WD_REPEATS_2"/>
    <property type="match status" value="1"/>
</dbReference>
<keyword evidence="6" id="KW-1185">Reference proteome</keyword>
<keyword evidence="2" id="KW-0677">Repeat</keyword>
<dbReference type="InterPro" id="IPR001680">
    <property type="entry name" value="WD40_rpt"/>
</dbReference>
<dbReference type="EMBL" id="LT554943">
    <property type="protein sequence ID" value="SAM08989.1"/>
    <property type="molecule type" value="Genomic_DNA"/>
</dbReference>
<feature type="region of interest" description="Disordered" evidence="4">
    <location>
        <begin position="125"/>
        <end position="212"/>
    </location>
</feature>
<dbReference type="InterPro" id="IPR036322">
    <property type="entry name" value="WD40_repeat_dom_sf"/>
</dbReference>
<dbReference type="FunCoup" id="A0A168SV30">
    <property type="interactions" value="124"/>
</dbReference>
<dbReference type="AlphaFoldDB" id="A0A168SV30"/>
<feature type="region of interest" description="Disordered" evidence="4">
    <location>
        <begin position="1"/>
        <end position="25"/>
    </location>
</feature>
<evidence type="ECO:0000256" key="1">
    <source>
        <dbReference type="ARBA" id="ARBA00022574"/>
    </source>
</evidence>
<dbReference type="PROSITE" id="PS50294">
    <property type="entry name" value="WD_REPEATS_REGION"/>
    <property type="match status" value="1"/>
</dbReference>
<dbReference type="InterPro" id="IPR006806">
    <property type="entry name" value="NDUFA5"/>
</dbReference>
<dbReference type="Pfam" id="PF04716">
    <property type="entry name" value="ETC_C1_NDUFA5"/>
    <property type="match status" value="1"/>
</dbReference>
<reference evidence="5" key="1">
    <citation type="submission" date="2016-04" db="EMBL/GenBank/DDBJ databases">
        <authorList>
            <person name="Evans L.H."/>
            <person name="Alamgir A."/>
            <person name="Owens N."/>
            <person name="Weber N.D."/>
            <person name="Virtaneva K."/>
            <person name="Barbian K."/>
            <person name="Babar A."/>
            <person name="Rosenke K."/>
        </authorList>
    </citation>
    <scope>NUCLEOTIDE SEQUENCE [LARGE SCALE GENOMIC DNA]</scope>
    <source>
        <strain evidence="5">CBS 101.48</strain>
    </source>
</reference>
<dbReference type="PANTHER" id="PTHR14107">
    <property type="entry name" value="WD REPEAT PROTEIN"/>
    <property type="match status" value="1"/>
</dbReference>
<protein>
    <submittedName>
        <fullName evidence="5">Uncharacterized protein</fullName>
    </submittedName>
</protein>
<dbReference type="Gene3D" id="2.130.10.10">
    <property type="entry name" value="YVTN repeat-like/Quinoprotein amine dehydrogenase"/>
    <property type="match status" value="1"/>
</dbReference>
<dbReference type="Proteomes" id="UP000078561">
    <property type="component" value="Unassembled WGS sequence"/>
</dbReference>
<dbReference type="OrthoDB" id="3367at2759"/>
<dbReference type="GO" id="GO:0022904">
    <property type="term" value="P:respiratory electron transport chain"/>
    <property type="evidence" value="ECO:0007669"/>
    <property type="project" value="InterPro"/>
</dbReference>
<organism evidence="5">
    <name type="scientific">Absidia glauca</name>
    <name type="common">Pin mould</name>
    <dbReference type="NCBI Taxonomy" id="4829"/>
    <lineage>
        <taxon>Eukaryota</taxon>
        <taxon>Fungi</taxon>
        <taxon>Fungi incertae sedis</taxon>
        <taxon>Mucoromycota</taxon>
        <taxon>Mucoromycotina</taxon>
        <taxon>Mucoromycetes</taxon>
        <taxon>Mucorales</taxon>
        <taxon>Cunninghamellaceae</taxon>
        <taxon>Absidia</taxon>
    </lineage>
</organism>
<evidence type="ECO:0000313" key="5">
    <source>
        <dbReference type="EMBL" id="SAM08989.1"/>
    </source>
</evidence>
<evidence type="ECO:0000256" key="4">
    <source>
        <dbReference type="SAM" id="MobiDB-lite"/>
    </source>
</evidence>
<feature type="repeat" description="WD" evidence="3">
    <location>
        <begin position="477"/>
        <end position="518"/>
    </location>
</feature>
<dbReference type="PANTHER" id="PTHR14107:SF16">
    <property type="entry name" value="AT02583P"/>
    <property type="match status" value="1"/>
</dbReference>
<dbReference type="GO" id="GO:0045013">
    <property type="term" value="P:carbon catabolite repression of transcription"/>
    <property type="evidence" value="ECO:0007669"/>
    <property type="project" value="TreeGrafter"/>
</dbReference>
<dbReference type="STRING" id="4829.A0A168SV30"/>
<dbReference type="InterPro" id="IPR015943">
    <property type="entry name" value="WD40/YVTN_repeat-like_dom_sf"/>
</dbReference>
<proteinExistence type="predicted"/>